<dbReference type="EMBL" id="JANSHE010002209">
    <property type="protein sequence ID" value="KAJ2994152.1"/>
    <property type="molecule type" value="Genomic_DNA"/>
</dbReference>
<keyword evidence="2" id="KW-1185">Reference proteome</keyword>
<organism evidence="1 2">
    <name type="scientific">Trametes sanguinea</name>
    <dbReference type="NCBI Taxonomy" id="158606"/>
    <lineage>
        <taxon>Eukaryota</taxon>
        <taxon>Fungi</taxon>
        <taxon>Dikarya</taxon>
        <taxon>Basidiomycota</taxon>
        <taxon>Agaricomycotina</taxon>
        <taxon>Agaricomycetes</taxon>
        <taxon>Polyporales</taxon>
        <taxon>Polyporaceae</taxon>
        <taxon>Trametes</taxon>
    </lineage>
</organism>
<proteinExistence type="predicted"/>
<protein>
    <submittedName>
        <fullName evidence="1">Uncharacterized protein</fullName>
    </submittedName>
</protein>
<gene>
    <name evidence="1" type="ORF">NUW54_g7602</name>
</gene>
<name>A0ACC1PM23_9APHY</name>
<evidence type="ECO:0000313" key="2">
    <source>
        <dbReference type="Proteomes" id="UP001144978"/>
    </source>
</evidence>
<comment type="caution">
    <text evidence="1">The sequence shown here is derived from an EMBL/GenBank/DDBJ whole genome shotgun (WGS) entry which is preliminary data.</text>
</comment>
<evidence type="ECO:0000313" key="1">
    <source>
        <dbReference type="EMBL" id="KAJ2994152.1"/>
    </source>
</evidence>
<dbReference type="Proteomes" id="UP001144978">
    <property type="component" value="Unassembled WGS sequence"/>
</dbReference>
<sequence>MRKGRIVIEPDTKWVLPMVMMRAGIRGPQCIGKFLWNMPGWAGSQRRPVKYQSIMNMKFPHALEADRAYNTHRDLTTAVAAPLLLVLLLPEPSAPRHNKVACCFRAIIRLRSTLPDAMIRSSANFTSSGLILWKGVLLFRGFLPFFSLPLPSTPAAPETPAAPVQHQQQAQGINCEVQAKEFTKCLEHADLPSCSWYLEQLKACQAAASQY</sequence>
<reference evidence="1" key="1">
    <citation type="submission" date="2022-08" db="EMBL/GenBank/DDBJ databases">
        <title>Genome Sequence of Pycnoporus sanguineus.</title>
        <authorList>
            <person name="Buettner E."/>
        </authorList>
    </citation>
    <scope>NUCLEOTIDE SEQUENCE</scope>
    <source>
        <strain evidence="1">CG-C14</strain>
    </source>
</reference>
<accession>A0ACC1PM23</accession>